<dbReference type="Proteomes" id="UP000031967">
    <property type="component" value="Unassembled WGS sequence"/>
</dbReference>
<dbReference type="RefSeq" id="WP_041051115.1">
    <property type="nucleotide sequence ID" value="NZ_JXAK01000060.1"/>
</dbReference>
<dbReference type="InterPro" id="IPR001509">
    <property type="entry name" value="Epimerase_deHydtase"/>
</dbReference>
<reference evidence="6 7" key="1">
    <citation type="submission" date="2014-12" db="EMBL/GenBank/DDBJ databases">
        <title>Draft genome sequence of Paenibacillus kamchatkensis strain B-2647.</title>
        <authorList>
            <person name="Karlyshev A.V."/>
            <person name="Kudryashova E.B."/>
        </authorList>
    </citation>
    <scope>NUCLEOTIDE SEQUENCE [LARGE SCALE GENOMIC DNA]</scope>
    <source>
        <strain evidence="6 7">VKM B-2647</strain>
    </source>
</reference>
<feature type="domain" description="NAD-dependent epimerase/dehydratase" evidence="5">
    <location>
        <begin position="9"/>
        <end position="240"/>
    </location>
</feature>
<proteinExistence type="predicted"/>
<name>A0ABR5ABM1_9BACL</name>
<evidence type="ECO:0000256" key="3">
    <source>
        <dbReference type="ARBA" id="ARBA00023027"/>
    </source>
</evidence>
<dbReference type="EMBL" id="JXAK01000060">
    <property type="protein sequence ID" value="KIL38456.1"/>
    <property type="molecule type" value="Genomic_DNA"/>
</dbReference>
<keyword evidence="3" id="KW-0520">NAD</keyword>
<organism evidence="6 7">
    <name type="scientific">Gordoniibacillus kamchatkensis</name>
    <dbReference type="NCBI Taxonomy" id="1590651"/>
    <lineage>
        <taxon>Bacteria</taxon>
        <taxon>Bacillati</taxon>
        <taxon>Bacillota</taxon>
        <taxon>Bacilli</taxon>
        <taxon>Bacillales</taxon>
        <taxon>Paenibacillaceae</taxon>
        <taxon>Gordoniibacillus</taxon>
    </lineage>
</organism>
<sequence length="325" mass="35068">MPSRPESCLITGGGGFIGYHLAQRLVSMGCEVTIIDNKGLDSGGSIGCRYLKGDLQDESLVRSLVAGHDCVYHMAALLGVRRTMESPADMLENNVAGTIHVLRAALAHGKKVLFASTSEVYGKGTPPFAESADLVFGPTQKLRWSYAVGKALEEYLCLGYAKKGLPVAIVRYFNVYGPRQKQGLYGGVVAKFIASALKGDDIVVYGDGSQTRSFTYVSDAVDATIAAMQYSAGPCVVNIGCDEEIAIADLARIIRKLAKSTSAIVTVPYERIFPDGFEEVPRRLPSILKAQQLFGYHPHVALEEGLRQTIAWFRASAAALPKEED</sequence>
<dbReference type="SUPFAM" id="SSF51735">
    <property type="entry name" value="NAD(P)-binding Rossmann-fold domains"/>
    <property type="match status" value="1"/>
</dbReference>
<dbReference type="PANTHER" id="PTHR43078:SF6">
    <property type="entry name" value="UDP-GLUCURONIC ACID DECARBOXYLASE 1"/>
    <property type="match status" value="1"/>
</dbReference>
<protein>
    <submittedName>
        <fullName evidence="6">NAD-dependent dehydratase</fullName>
    </submittedName>
</protein>
<dbReference type="Gene3D" id="3.40.50.720">
    <property type="entry name" value="NAD(P)-binding Rossmann-like Domain"/>
    <property type="match status" value="1"/>
</dbReference>
<keyword evidence="2" id="KW-0210">Decarboxylase</keyword>
<evidence type="ECO:0000256" key="4">
    <source>
        <dbReference type="ARBA" id="ARBA00023239"/>
    </source>
</evidence>
<keyword evidence="4" id="KW-0456">Lyase</keyword>
<evidence type="ECO:0000256" key="1">
    <source>
        <dbReference type="ARBA" id="ARBA00001911"/>
    </source>
</evidence>
<dbReference type="InterPro" id="IPR036291">
    <property type="entry name" value="NAD(P)-bd_dom_sf"/>
</dbReference>
<evidence type="ECO:0000313" key="7">
    <source>
        <dbReference type="Proteomes" id="UP000031967"/>
    </source>
</evidence>
<dbReference type="InterPro" id="IPR044516">
    <property type="entry name" value="UXS-like"/>
</dbReference>
<evidence type="ECO:0000313" key="6">
    <source>
        <dbReference type="EMBL" id="KIL38456.1"/>
    </source>
</evidence>
<keyword evidence="7" id="KW-1185">Reference proteome</keyword>
<evidence type="ECO:0000256" key="2">
    <source>
        <dbReference type="ARBA" id="ARBA00022793"/>
    </source>
</evidence>
<accession>A0ABR5ABM1</accession>
<comment type="caution">
    <text evidence="6">The sequence shown here is derived from an EMBL/GenBank/DDBJ whole genome shotgun (WGS) entry which is preliminary data.</text>
</comment>
<comment type="cofactor">
    <cofactor evidence="1">
        <name>NAD(+)</name>
        <dbReference type="ChEBI" id="CHEBI:57540"/>
    </cofactor>
</comment>
<dbReference type="PANTHER" id="PTHR43078">
    <property type="entry name" value="UDP-GLUCURONIC ACID DECARBOXYLASE-RELATED"/>
    <property type="match status" value="1"/>
</dbReference>
<evidence type="ECO:0000259" key="5">
    <source>
        <dbReference type="Pfam" id="PF01370"/>
    </source>
</evidence>
<gene>
    <name evidence="6" type="ORF">SD70_26160</name>
</gene>
<dbReference type="Pfam" id="PF01370">
    <property type="entry name" value="Epimerase"/>
    <property type="match status" value="1"/>
</dbReference>